<dbReference type="Gene3D" id="3.90.180.10">
    <property type="entry name" value="Medium-chain alcohol dehydrogenases, catalytic domain"/>
    <property type="match status" value="1"/>
</dbReference>
<evidence type="ECO:0000259" key="7">
    <source>
        <dbReference type="Pfam" id="PF08240"/>
    </source>
</evidence>
<protein>
    <submittedName>
        <fullName evidence="8">Zinc-dependent alcohol dehydrogenase family protein</fullName>
    </submittedName>
</protein>
<evidence type="ECO:0000256" key="3">
    <source>
        <dbReference type="ARBA" id="ARBA00022833"/>
    </source>
</evidence>
<dbReference type="InterPro" id="IPR011032">
    <property type="entry name" value="GroES-like_sf"/>
</dbReference>
<keyword evidence="2 5" id="KW-0479">Metal-binding</keyword>
<dbReference type="GO" id="GO:0016491">
    <property type="term" value="F:oxidoreductase activity"/>
    <property type="evidence" value="ECO:0007669"/>
    <property type="project" value="UniProtKB-KW"/>
</dbReference>
<evidence type="ECO:0000256" key="4">
    <source>
        <dbReference type="ARBA" id="ARBA00023002"/>
    </source>
</evidence>
<keyword evidence="3 5" id="KW-0862">Zinc</keyword>
<evidence type="ECO:0000259" key="6">
    <source>
        <dbReference type="Pfam" id="PF00107"/>
    </source>
</evidence>
<dbReference type="InterPro" id="IPR050129">
    <property type="entry name" value="Zn_alcohol_dh"/>
</dbReference>
<dbReference type="PROSITE" id="PS00059">
    <property type="entry name" value="ADH_ZINC"/>
    <property type="match status" value="1"/>
</dbReference>
<evidence type="ECO:0000256" key="2">
    <source>
        <dbReference type="ARBA" id="ARBA00022723"/>
    </source>
</evidence>
<accession>A0AAU8DRX2</accession>
<feature type="domain" description="Alcohol dehydrogenase-like N-terminal" evidence="7">
    <location>
        <begin position="23"/>
        <end position="130"/>
    </location>
</feature>
<dbReference type="AlphaFoldDB" id="A0AAU8DRX2"/>
<dbReference type="InterPro" id="IPR013149">
    <property type="entry name" value="ADH-like_C"/>
</dbReference>
<dbReference type="Pfam" id="PF00107">
    <property type="entry name" value="ADH_zinc_N"/>
    <property type="match status" value="1"/>
</dbReference>
<dbReference type="PANTHER" id="PTHR43401">
    <property type="entry name" value="L-THREONINE 3-DEHYDROGENASE"/>
    <property type="match status" value="1"/>
</dbReference>
<dbReference type="SUPFAM" id="SSF51735">
    <property type="entry name" value="NAD(P)-binding Rossmann-fold domains"/>
    <property type="match status" value="1"/>
</dbReference>
<dbReference type="CDD" id="cd08234">
    <property type="entry name" value="threonine_DH_like"/>
    <property type="match status" value="1"/>
</dbReference>
<dbReference type="GO" id="GO:0008270">
    <property type="term" value="F:zinc ion binding"/>
    <property type="evidence" value="ECO:0007669"/>
    <property type="project" value="InterPro"/>
</dbReference>
<comment type="similarity">
    <text evidence="5">Belongs to the zinc-containing alcohol dehydrogenase family.</text>
</comment>
<name>A0AAU8DRX2_9ACTN</name>
<dbReference type="PANTHER" id="PTHR43401:SF2">
    <property type="entry name" value="L-THREONINE 3-DEHYDROGENASE"/>
    <property type="match status" value="1"/>
</dbReference>
<evidence type="ECO:0000256" key="5">
    <source>
        <dbReference type="RuleBase" id="RU361277"/>
    </source>
</evidence>
<dbReference type="InterPro" id="IPR002328">
    <property type="entry name" value="ADH_Zn_CS"/>
</dbReference>
<proteinExistence type="inferred from homology"/>
<comment type="cofactor">
    <cofactor evidence="1 5">
        <name>Zn(2+)</name>
        <dbReference type="ChEBI" id="CHEBI:29105"/>
    </cofactor>
</comment>
<reference evidence="8" key="1">
    <citation type="submission" date="2024-05" db="EMBL/GenBank/DDBJ databases">
        <authorList>
            <person name="Cai S.Y."/>
            <person name="Jin L.M."/>
            <person name="Li H.R."/>
        </authorList>
    </citation>
    <scope>NUCLEOTIDE SEQUENCE</scope>
    <source>
        <strain evidence="8">A5-74</strain>
    </source>
</reference>
<dbReference type="SUPFAM" id="SSF50129">
    <property type="entry name" value="GroES-like"/>
    <property type="match status" value="1"/>
</dbReference>
<dbReference type="Pfam" id="PF08240">
    <property type="entry name" value="ADH_N"/>
    <property type="match status" value="1"/>
</dbReference>
<keyword evidence="4" id="KW-0560">Oxidoreductase</keyword>
<sequence>MKAVLYTGPREFSVTDIPVPDVGPSDVLIEIDRTGVCGTDLHLHEGGFGAVFPLTTGHETVGTVAALGDQVGDLTLGEQVTVNPNIPCGRCQYCLSGRTILCGSAGGLGANLPGFFAEYACVDARQVFSVEGLDPDTAVFTEPAACAMHGLETLDVRPGSSALVIGAGPTGQLLAQLIGSGGASSVTVAGPSAFKLAAATALGASATVQITRDDPAGNIAALTAASPRGDGYDIVVEATGATAVGDICVPLTRNGGTVLVYGVTGYDDLVHFSPYDVFRREITIKGSFAEMTSFGATIDALRAGRVRTDGLITHRFGLDDYGSALEALRSDPTAHKVIISSK</sequence>
<dbReference type="InterPro" id="IPR013154">
    <property type="entry name" value="ADH-like_N"/>
</dbReference>
<organism evidence="8">
    <name type="scientific">Nakamurella sp. A5-74</name>
    <dbReference type="NCBI Taxonomy" id="3158264"/>
    <lineage>
        <taxon>Bacteria</taxon>
        <taxon>Bacillati</taxon>
        <taxon>Actinomycetota</taxon>
        <taxon>Actinomycetes</taxon>
        <taxon>Nakamurellales</taxon>
        <taxon>Nakamurellaceae</taxon>
        <taxon>Nakamurella</taxon>
    </lineage>
</organism>
<feature type="domain" description="Alcohol dehydrogenase-like C-terminal" evidence="6">
    <location>
        <begin position="169"/>
        <end position="291"/>
    </location>
</feature>
<dbReference type="RefSeq" id="WP_353649654.1">
    <property type="nucleotide sequence ID" value="NZ_CP159218.1"/>
</dbReference>
<dbReference type="EMBL" id="CP159218">
    <property type="protein sequence ID" value="XCG64040.1"/>
    <property type="molecule type" value="Genomic_DNA"/>
</dbReference>
<dbReference type="InterPro" id="IPR036291">
    <property type="entry name" value="NAD(P)-bd_dom_sf"/>
</dbReference>
<evidence type="ECO:0000313" key="8">
    <source>
        <dbReference type="EMBL" id="XCG64040.1"/>
    </source>
</evidence>
<evidence type="ECO:0000256" key="1">
    <source>
        <dbReference type="ARBA" id="ARBA00001947"/>
    </source>
</evidence>
<dbReference type="Gene3D" id="3.40.50.720">
    <property type="entry name" value="NAD(P)-binding Rossmann-like Domain"/>
    <property type="match status" value="1"/>
</dbReference>
<gene>
    <name evidence="8" type="ORF">ABLG96_01445</name>
</gene>